<comment type="caution">
    <text evidence="5">The sequence shown here is derived from an EMBL/GenBank/DDBJ whole genome shotgun (WGS) entry which is preliminary data.</text>
</comment>
<feature type="transmembrane region" description="Helical" evidence="1">
    <location>
        <begin position="138"/>
        <end position="160"/>
    </location>
</feature>
<dbReference type="Gene3D" id="1.10.10.10">
    <property type="entry name" value="Winged helix-like DNA-binding domain superfamily/Winged helix DNA-binding domain"/>
    <property type="match status" value="1"/>
</dbReference>
<dbReference type="AlphaFoldDB" id="A0A8T5CS90"/>
<dbReference type="Proteomes" id="UP000678484">
    <property type="component" value="Unassembled WGS sequence"/>
</dbReference>
<name>A0A8T5CS90_HALVO</name>
<dbReference type="OMA" id="WENDTDP"/>
<dbReference type="Proteomes" id="UP000679789">
    <property type="component" value="Unassembled WGS sequence"/>
</dbReference>
<dbReference type="InterPro" id="IPR036390">
    <property type="entry name" value="WH_DNA-bd_sf"/>
</dbReference>
<feature type="transmembrane region" description="Helical" evidence="1">
    <location>
        <begin position="113"/>
        <end position="132"/>
    </location>
</feature>
<evidence type="ECO:0000259" key="2">
    <source>
        <dbReference type="Pfam" id="PF24035"/>
    </source>
</evidence>
<dbReference type="RefSeq" id="WP_013035093.1">
    <property type="nucleotide sequence ID" value="NZ_JAERQU010000014.1"/>
</dbReference>
<dbReference type="EMBL" id="JAERQV010000014">
    <property type="protein sequence ID" value="MBS8125488.1"/>
    <property type="molecule type" value="Genomic_DNA"/>
</dbReference>
<accession>A0A8T5CS90</accession>
<dbReference type="EMBL" id="JAERQX010000014">
    <property type="protein sequence ID" value="MBS8133220.1"/>
    <property type="molecule type" value="Genomic_DNA"/>
</dbReference>
<dbReference type="GeneID" id="8923525"/>
<dbReference type="EMBL" id="JAERQW010000014">
    <property type="protein sequence ID" value="MBS8129355.1"/>
    <property type="molecule type" value="Genomic_DNA"/>
</dbReference>
<organism evidence="5 7">
    <name type="scientific">Haloferax volcanii</name>
    <name type="common">Halobacterium volcanii</name>
    <dbReference type="NCBI Taxonomy" id="2246"/>
    <lineage>
        <taxon>Archaea</taxon>
        <taxon>Methanobacteriati</taxon>
        <taxon>Methanobacteriota</taxon>
        <taxon>Stenosarchaea group</taxon>
        <taxon>Halobacteria</taxon>
        <taxon>Halobacteriales</taxon>
        <taxon>Haloferacaceae</taxon>
        <taxon>Haloferax</taxon>
    </lineage>
</organism>
<dbReference type="InterPro" id="IPR036388">
    <property type="entry name" value="WH-like_DNA-bd_sf"/>
</dbReference>
<dbReference type="Pfam" id="PF24035">
    <property type="entry name" value="DUF7344"/>
    <property type="match status" value="1"/>
</dbReference>
<evidence type="ECO:0000313" key="5">
    <source>
        <dbReference type="EMBL" id="MBS8129355.1"/>
    </source>
</evidence>
<keyword evidence="1" id="KW-1133">Transmembrane helix</keyword>
<keyword evidence="1" id="KW-0472">Membrane</keyword>
<dbReference type="InterPro" id="IPR055768">
    <property type="entry name" value="DUF7344"/>
</dbReference>
<dbReference type="SUPFAM" id="SSF46785">
    <property type="entry name" value="Winged helix' DNA-binding domain"/>
    <property type="match status" value="1"/>
</dbReference>
<gene>
    <name evidence="3" type="ORF">JK351_14960</name>
    <name evidence="6" type="ORF">JK352_15085</name>
    <name evidence="5" type="ORF">JK353_15090</name>
    <name evidence="4" type="ORF">JK354_15095</name>
</gene>
<evidence type="ECO:0000313" key="7">
    <source>
        <dbReference type="Proteomes" id="UP000678484"/>
    </source>
</evidence>
<dbReference type="Proteomes" id="UP000679371">
    <property type="component" value="Unassembled WGS sequence"/>
</dbReference>
<feature type="domain" description="DUF7344" evidence="2">
    <location>
        <begin position="10"/>
        <end position="89"/>
    </location>
</feature>
<evidence type="ECO:0000313" key="6">
    <source>
        <dbReference type="EMBL" id="MBS8133220.1"/>
    </source>
</evidence>
<dbReference type="EMBL" id="JAERQU010000014">
    <property type="protein sequence ID" value="MBS8120451.1"/>
    <property type="molecule type" value="Genomic_DNA"/>
</dbReference>
<evidence type="ECO:0000256" key="1">
    <source>
        <dbReference type="SAM" id="Phobius"/>
    </source>
</evidence>
<protein>
    <submittedName>
        <fullName evidence="5">Helix-turn-helix transcriptional regulator</fullName>
    </submittedName>
</protein>
<dbReference type="Proteomes" id="UP000676028">
    <property type="component" value="Unassembled WGS sequence"/>
</dbReference>
<reference evidence="5" key="1">
    <citation type="journal article" date="2021" name="Nat. Microbiol.">
        <title>Cell division in the archaeon Haloferax volcanii relies on two FtsZ proteins with distinct functions in division ring assembly and constriction.</title>
        <authorList>
            <person name="Liao Y."/>
            <person name="Ithurbide S."/>
            <person name="Evenhuis C."/>
            <person name="Loewe J."/>
            <person name="Duggin I.G."/>
        </authorList>
    </citation>
    <scope>NUCLEOTIDE SEQUENCE</scope>
    <source>
        <strain evidence="3">H98</strain>
        <strain evidence="6">ID112 - delta_ftsZ1_delta_ftsZ2</strain>
        <strain evidence="4">ID76 - delta_ftsZ1</strain>
        <strain evidence="5">ID77 - delta_ftsZ2</strain>
    </source>
</reference>
<sequence>MTTLSKDELFRILSNSRRRQILHFLHRAGEAISLKELAAMVAARENGTAIEDVTDEERQRVYISLYQTHLPKLESAGLVDYDEEERSVELVPNVAKRGFFWMQSGVSESWSRYYALLGALSWALILGLWAGLPGFALVSWSAVAVFVSAALLVLVLAHYLSERNGGTSADAFEALVE</sequence>
<evidence type="ECO:0000313" key="4">
    <source>
        <dbReference type="EMBL" id="MBS8125488.1"/>
    </source>
</evidence>
<keyword evidence="1" id="KW-0812">Transmembrane</keyword>
<proteinExistence type="predicted"/>
<evidence type="ECO:0000313" key="3">
    <source>
        <dbReference type="EMBL" id="MBS8120451.1"/>
    </source>
</evidence>